<keyword evidence="3" id="KW-1185">Reference proteome</keyword>
<feature type="compositionally biased region" description="Basic and acidic residues" evidence="1">
    <location>
        <begin position="1"/>
        <end position="10"/>
    </location>
</feature>
<evidence type="ECO:0000313" key="2">
    <source>
        <dbReference type="EMBL" id="GAA0658828.1"/>
    </source>
</evidence>
<dbReference type="EMBL" id="BAAAGU010000046">
    <property type="protein sequence ID" value="GAA0658828.1"/>
    <property type="molecule type" value="Genomic_DNA"/>
</dbReference>
<proteinExistence type="predicted"/>
<evidence type="ECO:0000313" key="3">
    <source>
        <dbReference type="Proteomes" id="UP001500724"/>
    </source>
</evidence>
<organism evidence="2 3">
    <name type="scientific">Streptomyces thermocarboxydovorans</name>
    <dbReference type="NCBI Taxonomy" id="59298"/>
    <lineage>
        <taxon>Bacteria</taxon>
        <taxon>Bacillati</taxon>
        <taxon>Actinomycetota</taxon>
        <taxon>Actinomycetes</taxon>
        <taxon>Kitasatosporales</taxon>
        <taxon>Streptomycetaceae</taxon>
        <taxon>Streptomyces</taxon>
    </lineage>
</organism>
<reference evidence="3" key="1">
    <citation type="journal article" date="2019" name="Int. J. Syst. Evol. Microbiol.">
        <title>The Global Catalogue of Microorganisms (GCM) 10K type strain sequencing project: providing services to taxonomists for standard genome sequencing and annotation.</title>
        <authorList>
            <consortium name="The Broad Institute Genomics Platform"/>
            <consortium name="The Broad Institute Genome Sequencing Center for Infectious Disease"/>
            <person name="Wu L."/>
            <person name="Ma J."/>
        </authorList>
    </citation>
    <scope>NUCLEOTIDE SEQUENCE [LARGE SCALE GENOMIC DNA]</scope>
    <source>
        <strain evidence="3">JCM 10367</strain>
    </source>
</reference>
<sequence length="220" mass="23794">MARHDVHLSADTETATRVGARRGRPMVLTVEAGVMAPGRSCLPGERERRVADPGGATPVSAVPRGLCGMISGMDHLPTTEAAVTVLKELAERYGREIRVSHDIGADQTSRRTAAGVGVVTDPDGSLPHEALVEFGGLPRLSVRLFPEDDALIDVEGVECPDIPRDDVPAFLRSLFDGLAYVKARRFLPGYFLIVPLPGDRTHKEYVPVIALTPWLSSRVR</sequence>
<name>A0ABP3SQH2_9ACTN</name>
<dbReference type="Proteomes" id="UP001500724">
    <property type="component" value="Unassembled WGS sequence"/>
</dbReference>
<feature type="region of interest" description="Disordered" evidence="1">
    <location>
        <begin position="1"/>
        <end position="22"/>
    </location>
</feature>
<protein>
    <submittedName>
        <fullName evidence="2">Uncharacterized protein</fullName>
    </submittedName>
</protein>
<gene>
    <name evidence="2" type="ORF">GCM10009535_42650</name>
</gene>
<comment type="caution">
    <text evidence="2">The sequence shown here is derived from an EMBL/GenBank/DDBJ whole genome shotgun (WGS) entry which is preliminary data.</text>
</comment>
<evidence type="ECO:0000256" key="1">
    <source>
        <dbReference type="SAM" id="MobiDB-lite"/>
    </source>
</evidence>
<accession>A0ABP3SQH2</accession>